<dbReference type="CDD" id="cd22268">
    <property type="entry name" value="DPBB_RlpA-like"/>
    <property type="match status" value="1"/>
</dbReference>
<dbReference type="Proteomes" id="UP001595974">
    <property type="component" value="Unassembled WGS sequence"/>
</dbReference>
<reference evidence="9" key="1">
    <citation type="journal article" date="2019" name="Int. J. Syst. Evol. Microbiol.">
        <title>The Global Catalogue of Microorganisms (GCM) 10K type strain sequencing project: providing services to taxonomists for standard genome sequencing and annotation.</title>
        <authorList>
            <consortium name="The Broad Institute Genomics Platform"/>
            <consortium name="The Broad Institute Genome Sequencing Center for Infectious Disease"/>
            <person name="Wu L."/>
            <person name="Ma J."/>
        </authorList>
    </citation>
    <scope>NUCLEOTIDE SEQUENCE [LARGE SCALE GENOMIC DNA]</scope>
    <source>
        <strain evidence="9">SHR3</strain>
    </source>
</reference>
<dbReference type="RefSeq" id="WP_096451558.1">
    <property type="nucleotide sequence ID" value="NZ_JBHSOG010000043.1"/>
</dbReference>
<feature type="region of interest" description="Disordered" evidence="6">
    <location>
        <begin position="43"/>
        <end position="105"/>
    </location>
</feature>
<sequence length="342" mass="36130">MKSAIPQIFACAALEAVARPWRRGGWAVAAVLAAALLSACGTAPTRPQTGADAQLHLPGLPAKPAAPAARRGGGYYQNDGPGDDTPGNLDDIPDPEPRPEPLHRYANRPYNVLGQGYVPATRIAPWREQGRASWYGRQFHGNPTSSGEPYDMYAMTAAHPTLPIPSYARVTSLDNGRSVVVRINDRGPFHKGRVIDLSYTAAYKLGYVNAGSTEVEVEQILTDEVPLVAAARPVPPLKGRSGPPPAVPGKPDGVASLAPPLPSASGGGIYLQLGAFASRLNAESFHASVHQEASAFAERVELISSGDRFHLHAGPYTSVEEAKAAAASMGSKLKLKPFVVIR</sequence>
<evidence type="ECO:0000256" key="3">
    <source>
        <dbReference type="ARBA" id="ARBA00023316"/>
    </source>
</evidence>
<dbReference type="PANTHER" id="PTHR34183:SF1">
    <property type="entry name" value="ENDOLYTIC PEPTIDOGLYCAN TRANSGLYCOSYLASE RLPA"/>
    <property type="match status" value="1"/>
</dbReference>
<dbReference type="InterPro" id="IPR007730">
    <property type="entry name" value="SPOR-like_dom"/>
</dbReference>
<dbReference type="InterPro" id="IPR034718">
    <property type="entry name" value="RlpA"/>
</dbReference>
<dbReference type="InterPro" id="IPR009009">
    <property type="entry name" value="RlpA-like_DPBB"/>
</dbReference>
<comment type="similarity">
    <text evidence="4 5">Belongs to the RlpA family.</text>
</comment>
<keyword evidence="1" id="KW-0732">Signal</keyword>
<accession>A0ABW1ARV7</accession>
<dbReference type="PROSITE" id="PS51724">
    <property type="entry name" value="SPOR"/>
    <property type="match status" value="1"/>
</dbReference>
<evidence type="ECO:0000313" key="8">
    <source>
        <dbReference type="EMBL" id="MFC5769884.1"/>
    </source>
</evidence>
<dbReference type="Gene3D" id="3.30.70.1070">
    <property type="entry name" value="Sporulation related repeat"/>
    <property type="match status" value="1"/>
</dbReference>
<proteinExistence type="inferred from homology"/>
<evidence type="ECO:0000313" key="9">
    <source>
        <dbReference type="Proteomes" id="UP001595974"/>
    </source>
</evidence>
<evidence type="ECO:0000256" key="2">
    <source>
        <dbReference type="ARBA" id="ARBA00023239"/>
    </source>
</evidence>
<dbReference type="Pfam" id="PF03330">
    <property type="entry name" value="DPBB_1"/>
    <property type="match status" value="1"/>
</dbReference>
<dbReference type="SUPFAM" id="SSF50685">
    <property type="entry name" value="Barwin-like endoglucanases"/>
    <property type="match status" value="1"/>
</dbReference>
<dbReference type="InterPro" id="IPR012997">
    <property type="entry name" value="RplA"/>
</dbReference>
<comment type="function">
    <text evidence="4">Lytic transglycosylase with a strong preference for naked glycan strands that lack stem peptides.</text>
</comment>
<dbReference type="PANTHER" id="PTHR34183">
    <property type="entry name" value="ENDOLYTIC PEPTIDOGLYCAN TRANSGLYCOSYLASE RLPA"/>
    <property type="match status" value="1"/>
</dbReference>
<evidence type="ECO:0000256" key="1">
    <source>
        <dbReference type="ARBA" id="ARBA00022729"/>
    </source>
</evidence>
<evidence type="ECO:0000256" key="4">
    <source>
        <dbReference type="HAMAP-Rule" id="MF_02071"/>
    </source>
</evidence>
<name>A0ABW1ARV7_9RHOO</name>
<dbReference type="Pfam" id="PF05036">
    <property type="entry name" value="SPOR"/>
    <property type="match status" value="1"/>
</dbReference>
<feature type="compositionally biased region" description="Low complexity" evidence="6">
    <location>
        <begin position="57"/>
        <end position="70"/>
    </location>
</feature>
<dbReference type="NCBIfam" id="TIGR00413">
    <property type="entry name" value="rlpA"/>
    <property type="match status" value="1"/>
</dbReference>
<dbReference type="SUPFAM" id="SSF110997">
    <property type="entry name" value="Sporulation related repeat"/>
    <property type="match status" value="1"/>
</dbReference>
<evidence type="ECO:0000256" key="5">
    <source>
        <dbReference type="RuleBase" id="RU003495"/>
    </source>
</evidence>
<dbReference type="Gene3D" id="2.40.40.10">
    <property type="entry name" value="RlpA-like domain"/>
    <property type="match status" value="1"/>
</dbReference>
<dbReference type="EMBL" id="JBHSOG010000043">
    <property type="protein sequence ID" value="MFC5769884.1"/>
    <property type="molecule type" value="Genomic_DNA"/>
</dbReference>
<keyword evidence="3 4" id="KW-0961">Cell wall biogenesis/degradation</keyword>
<comment type="caution">
    <text evidence="8">The sequence shown here is derived from an EMBL/GenBank/DDBJ whole genome shotgun (WGS) entry which is preliminary data.</text>
</comment>
<organism evidence="8 9">
    <name type="scientific">Thauera sinica</name>
    <dbReference type="NCBI Taxonomy" id="2665146"/>
    <lineage>
        <taxon>Bacteria</taxon>
        <taxon>Pseudomonadati</taxon>
        <taxon>Pseudomonadota</taxon>
        <taxon>Betaproteobacteria</taxon>
        <taxon>Rhodocyclales</taxon>
        <taxon>Zoogloeaceae</taxon>
        <taxon>Thauera</taxon>
    </lineage>
</organism>
<feature type="region of interest" description="Disordered" evidence="6">
    <location>
        <begin position="236"/>
        <end position="255"/>
    </location>
</feature>
<dbReference type="EC" id="4.2.2.-" evidence="4"/>
<dbReference type="HAMAP" id="MF_02071">
    <property type="entry name" value="RlpA"/>
    <property type="match status" value="1"/>
</dbReference>
<dbReference type="InterPro" id="IPR036908">
    <property type="entry name" value="RlpA-like_sf"/>
</dbReference>
<keyword evidence="9" id="KW-1185">Reference proteome</keyword>
<evidence type="ECO:0000259" key="7">
    <source>
        <dbReference type="PROSITE" id="PS51724"/>
    </source>
</evidence>
<keyword evidence="2 4" id="KW-0456">Lyase</keyword>
<evidence type="ECO:0000256" key="6">
    <source>
        <dbReference type="SAM" id="MobiDB-lite"/>
    </source>
</evidence>
<gene>
    <name evidence="4" type="primary">rlpA</name>
    <name evidence="8" type="ORF">ACFPTN_10910</name>
</gene>
<protein>
    <recommendedName>
        <fullName evidence="4">Endolytic peptidoglycan transglycosylase RlpA</fullName>
        <ecNumber evidence="4">4.2.2.-</ecNumber>
    </recommendedName>
</protein>
<dbReference type="InterPro" id="IPR036680">
    <property type="entry name" value="SPOR-like_sf"/>
</dbReference>
<feature type="domain" description="SPOR" evidence="7">
    <location>
        <begin position="263"/>
        <end position="342"/>
    </location>
</feature>